<reference evidence="2" key="1">
    <citation type="submission" date="2016-09" db="EMBL/GenBank/DDBJ databases">
        <authorList>
            <person name="Varghese N."/>
            <person name="Submissions S."/>
        </authorList>
    </citation>
    <scope>NUCLEOTIDE SEQUENCE [LARGE SCALE GENOMIC DNA]</scope>
    <source>
        <strain evidence="2">ANC 4667</strain>
    </source>
</reference>
<evidence type="ECO:0000313" key="2">
    <source>
        <dbReference type="Proteomes" id="UP000243468"/>
    </source>
</evidence>
<dbReference type="Proteomes" id="UP000243468">
    <property type="component" value="Unassembled WGS sequence"/>
</dbReference>
<accession>A0A1G6K865</accession>
<dbReference type="AlphaFoldDB" id="A0A1G6K865"/>
<name>A0A1G6K865_9GAMM</name>
<dbReference type="EMBL" id="FMYO01000004">
    <property type="protein sequence ID" value="SDC27137.1"/>
    <property type="molecule type" value="Genomic_DNA"/>
</dbReference>
<evidence type="ECO:0000313" key="1">
    <source>
        <dbReference type="EMBL" id="SDC27137.1"/>
    </source>
</evidence>
<proteinExistence type="predicted"/>
<sequence length="189" mass="22178">MQVYTGFMIEDIGFFEFRKKTHQYWYNKSNDLRASAGALWFAMRDSDNNIAEHLKLGSGFSMGIACYPVFPMLCGLSLEVLYKAICVRKDIKFKSTHNLIILAKDAQIDITDEESKFLKFFTESIIWNGKYPVPSDKQKHEYDKLTELHYDFLFDKIKIGSLDGYTPNGKLNWENFNNIWLKSSYNYHF</sequence>
<keyword evidence="2" id="KW-1185">Reference proteome</keyword>
<organism evidence="1 2">
    <name type="scientific">Acinetobacter kookii</name>
    <dbReference type="NCBI Taxonomy" id="1226327"/>
    <lineage>
        <taxon>Bacteria</taxon>
        <taxon>Pseudomonadati</taxon>
        <taxon>Pseudomonadota</taxon>
        <taxon>Gammaproteobacteria</taxon>
        <taxon>Moraxellales</taxon>
        <taxon>Moraxellaceae</taxon>
        <taxon>Acinetobacter</taxon>
    </lineage>
</organism>
<dbReference type="STRING" id="1226327.SAMN05421732_104205"/>
<protein>
    <recommendedName>
        <fullName evidence="3">HEPN domain-containing protein</fullName>
    </recommendedName>
</protein>
<gene>
    <name evidence="1" type="ORF">SAMN05421732_104205</name>
</gene>
<evidence type="ECO:0008006" key="3">
    <source>
        <dbReference type="Google" id="ProtNLM"/>
    </source>
</evidence>